<dbReference type="HAMAP" id="MF_00973">
    <property type="entry name" value="Gluconeogen_factor"/>
    <property type="match status" value="1"/>
</dbReference>
<comment type="caution">
    <text evidence="2">The sequence shown here is derived from an EMBL/GenBank/DDBJ whole genome shotgun (WGS) entry which is preliminary data.</text>
</comment>
<dbReference type="InterPro" id="IPR038136">
    <property type="entry name" value="CofD-like_dom_sf"/>
</dbReference>
<dbReference type="InterPro" id="IPR002882">
    <property type="entry name" value="CofD"/>
</dbReference>
<dbReference type="GO" id="GO:0043743">
    <property type="term" value="F:LPPG:FO 2-phospho-L-lactate transferase activity"/>
    <property type="evidence" value="ECO:0007669"/>
    <property type="project" value="InterPro"/>
</dbReference>
<dbReference type="AlphaFoldDB" id="A0A0W8E5C9"/>
<organism evidence="2">
    <name type="scientific">hydrocarbon metagenome</name>
    <dbReference type="NCBI Taxonomy" id="938273"/>
    <lineage>
        <taxon>unclassified sequences</taxon>
        <taxon>metagenomes</taxon>
        <taxon>ecological metagenomes</taxon>
    </lineage>
</organism>
<dbReference type="Gene3D" id="3.40.50.10680">
    <property type="entry name" value="CofD-like domains"/>
    <property type="match status" value="1"/>
</dbReference>
<proteinExistence type="inferred from homology"/>
<evidence type="ECO:0000256" key="1">
    <source>
        <dbReference type="ARBA" id="ARBA00022490"/>
    </source>
</evidence>
<dbReference type="InterPro" id="IPR010119">
    <property type="entry name" value="Gluconeogen_factor"/>
</dbReference>
<dbReference type="SUPFAM" id="SSF142338">
    <property type="entry name" value="CofD-like"/>
    <property type="match status" value="1"/>
</dbReference>
<sequence length="320" mass="34706">MGRDREPRIVVIGGGTGLSVLLKGLKKYTSRLTAVVTVSDDGGSSGRLRAEMGVLPPGDIRNCLVALAETETLMDKVFQHRFRAGGGLQGHNLGNLLLVAMNEIAGDFVSAIQEVSKVLAVRGVVLPATLEPVVLAATMKNGTTVIGETRIRNHVGKIERISLIPDKCLPVPETLLAIQEADAIVLGPGSLYTSIIPNLLVQKVAESIEMASAPVIYVSNIMTEKGETDDFTAADHLQQINRHLKQQLIGYVIINSGTIDEERLGRYRREEAIPVPPAYEDIQNMGIKILKHDLVSDDEVAWHDPDKLAQAIMELIKETS</sequence>
<keyword evidence="2" id="KW-0808">Transferase</keyword>
<protein>
    <submittedName>
        <fullName evidence="2">Lppg:fo 2-phospho-l-lactate transferase like, cofd-like</fullName>
    </submittedName>
</protein>
<keyword evidence="1" id="KW-0963">Cytoplasm</keyword>
<gene>
    <name evidence="2" type="ORF">ASZ90_018741</name>
</gene>
<evidence type="ECO:0000313" key="2">
    <source>
        <dbReference type="EMBL" id="KUG03844.1"/>
    </source>
</evidence>
<accession>A0A0W8E5C9</accession>
<name>A0A0W8E5C9_9ZZZZ</name>
<reference evidence="2" key="1">
    <citation type="journal article" date="2015" name="Proc. Natl. Acad. Sci. U.S.A.">
        <title>Networks of energetic and metabolic interactions define dynamics in microbial communities.</title>
        <authorList>
            <person name="Embree M."/>
            <person name="Liu J.K."/>
            <person name="Al-Bassam M.M."/>
            <person name="Zengler K."/>
        </authorList>
    </citation>
    <scope>NUCLEOTIDE SEQUENCE</scope>
</reference>
<dbReference type="Pfam" id="PF01933">
    <property type="entry name" value="CofD"/>
    <property type="match status" value="1"/>
</dbReference>
<dbReference type="CDD" id="cd07187">
    <property type="entry name" value="YvcK_like"/>
    <property type="match status" value="1"/>
</dbReference>
<dbReference type="PANTHER" id="PTHR30135:SF3">
    <property type="entry name" value="GLUCONEOGENESIS FACTOR-RELATED"/>
    <property type="match status" value="1"/>
</dbReference>
<dbReference type="NCBIfam" id="TIGR01826">
    <property type="entry name" value="CofD_related"/>
    <property type="match status" value="1"/>
</dbReference>
<dbReference type="PANTHER" id="PTHR30135">
    <property type="entry name" value="UNCHARACTERIZED PROTEIN YVCK-RELATED"/>
    <property type="match status" value="1"/>
</dbReference>
<dbReference type="EMBL" id="LNQE01001866">
    <property type="protein sequence ID" value="KUG03844.1"/>
    <property type="molecule type" value="Genomic_DNA"/>
</dbReference>